<protein>
    <recommendedName>
        <fullName evidence="2">Tetrapyrrole biosynthesis glutamyl-tRNA reductase dimerisation domain-containing protein</fullName>
    </recommendedName>
</protein>
<feature type="compositionally biased region" description="Low complexity" evidence="1">
    <location>
        <begin position="14"/>
        <end position="31"/>
    </location>
</feature>
<dbReference type="SUPFAM" id="SSF69075">
    <property type="entry name" value="Glutamyl tRNA-reductase dimerization domain"/>
    <property type="match status" value="1"/>
</dbReference>
<proteinExistence type="predicted"/>
<comment type="caution">
    <text evidence="3">The sequence shown here is derived from an EMBL/GenBank/DDBJ whole genome shotgun (WGS) entry which is preliminary data.</text>
</comment>
<dbReference type="GO" id="GO:0050661">
    <property type="term" value="F:NADP binding"/>
    <property type="evidence" value="ECO:0007669"/>
    <property type="project" value="InterPro"/>
</dbReference>
<dbReference type="Pfam" id="PF00745">
    <property type="entry name" value="GlutR_dimer"/>
    <property type="match status" value="1"/>
</dbReference>
<dbReference type="GO" id="GO:0033014">
    <property type="term" value="P:tetrapyrrole biosynthetic process"/>
    <property type="evidence" value="ECO:0007669"/>
    <property type="project" value="InterPro"/>
</dbReference>
<evidence type="ECO:0000256" key="1">
    <source>
        <dbReference type="SAM" id="MobiDB-lite"/>
    </source>
</evidence>
<organism evidence="3 4">
    <name type="scientific">Halonotius roseus</name>
    <dbReference type="NCBI Taxonomy" id="2511997"/>
    <lineage>
        <taxon>Archaea</taxon>
        <taxon>Methanobacteriati</taxon>
        <taxon>Methanobacteriota</taxon>
        <taxon>Stenosarchaea group</taxon>
        <taxon>Halobacteria</taxon>
        <taxon>Halobacteriales</taxon>
        <taxon>Haloferacaceae</taxon>
        <taxon>Halonotius</taxon>
    </lineage>
</organism>
<feature type="region of interest" description="Disordered" evidence="1">
    <location>
        <begin position="1"/>
        <end position="31"/>
    </location>
</feature>
<dbReference type="InterPro" id="IPR015896">
    <property type="entry name" value="4pyrrol_synth_GluRdtase_dimer"/>
</dbReference>
<evidence type="ECO:0000313" key="3">
    <source>
        <dbReference type="EMBL" id="TQQ80086.1"/>
    </source>
</evidence>
<feature type="domain" description="Tetrapyrrole biosynthesis glutamyl-tRNA reductase dimerisation" evidence="2">
    <location>
        <begin position="23"/>
        <end position="101"/>
    </location>
</feature>
<name>A0A544QMF2_9EURY</name>
<feature type="compositionally biased region" description="Basic and acidic residues" evidence="1">
    <location>
        <begin position="1"/>
        <end position="10"/>
    </location>
</feature>
<dbReference type="AlphaFoldDB" id="A0A544QMF2"/>
<gene>
    <name evidence="3" type="ORF">EWF95_06215</name>
</gene>
<evidence type="ECO:0000313" key="4">
    <source>
        <dbReference type="Proteomes" id="UP000315385"/>
    </source>
</evidence>
<sequence length="105" mass="11421">MNEPEPHMTDQDTEAAAATDTDASAAQQAIRRQAERIKARELRQAYNRLEADSSVSTPEKAILDAMATAIVDEVVAAPVSVLDRADAYDDDTVETALELFDPTDE</sequence>
<keyword evidence="4" id="KW-1185">Reference proteome</keyword>
<evidence type="ECO:0000259" key="2">
    <source>
        <dbReference type="Pfam" id="PF00745"/>
    </source>
</evidence>
<accession>A0A544QMF2</accession>
<dbReference type="InterPro" id="IPR036453">
    <property type="entry name" value="GluRdtase_dimer_dom_sf"/>
</dbReference>
<dbReference type="EMBL" id="SESI01000002">
    <property type="protein sequence ID" value="TQQ80086.1"/>
    <property type="molecule type" value="Genomic_DNA"/>
</dbReference>
<reference evidence="3 4" key="1">
    <citation type="submission" date="2019-02" db="EMBL/GenBank/DDBJ databases">
        <title>Halonotius sp. a new haloqrchaeon isolated from saline water.</title>
        <authorList>
            <person name="Duran-Viseras A."/>
            <person name="Sanchez-Porro C."/>
            <person name="Ventosa A."/>
        </authorList>
    </citation>
    <scope>NUCLEOTIDE SEQUENCE [LARGE SCALE GENOMIC DNA]</scope>
    <source>
        <strain evidence="3 4">F9-27</strain>
    </source>
</reference>
<dbReference type="GO" id="GO:0008883">
    <property type="term" value="F:glutamyl-tRNA reductase activity"/>
    <property type="evidence" value="ECO:0007669"/>
    <property type="project" value="InterPro"/>
</dbReference>
<dbReference type="Proteomes" id="UP000315385">
    <property type="component" value="Unassembled WGS sequence"/>
</dbReference>